<dbReference type="Gene3D" id="1.10.1790.10">
    <property type="entry name" value="PRD domain"/>
    <property type="match status" value="2"/>
</dbReference>
<dbReference type="Gene3D" id="2.30.24.10">
    <property type="entry name" value="CAT RNA-binding domain"/>
    <property type="match status" value="1"/>
</dbReference>
<comment type="caution">
    <text evidence="3">The sequence shown here is derived from an EMBL/GenBank/DDBJ whole genome shotgun (WGS) entry which is preliminary data.</text>
</comment>
<feature type="domain" description="PRD" evidence="2">
    <location>
        <begin position="63"/>
        <end position="171"/>
    </location>
</feature>
<accession>A0A0R1NCY7</accession>
<evidence type="ECO:0000313" key="3">
    <source>
        <dbReference type="EMBL" id="KRL14651.1"/>
    </source>
</evidence>
<evidence type="ECO:0000256" key="1">
    <source>
        <dbReference type="ARBA" id="ARBA00022737"/>
    </source>
</evidence>
<dbReference type="Proteomes" id="UP000051330">
    <property type="component" value="Unassembled WGS sequence"/>
</dbReference>
<dbReference type="AlphaFoldDB" id="A0A0R1NCY7"/>
<evidence type="ECO:0000313" key="4">
    <source>
        <dbReference type="Proteomes" id="UP000051330"/>
    </source>
</evidence>
<keyword evidence="1" id="KW-0677">Repeat</keyword>
<dbReference type="InterPro" id="IPR004341">
    <property type="entry name" value="CAT_RNA-bd_dom"/>
</dbReference>
<dbReference type="GO" id="GO:0003723">
    <property type="term" value="F:RNA binding"/>
    <property type="evidence" value="ECO:0007669"/>
    <property type="project" value="InterPro"/>
</dbReference>
<dbReference type="PATRIC" id="fig|1423792.3.peg.308"/>
<name>A0A0R1NCY7_9LACO</name>
<dbReference type="SUPFAM" id="SSF63520">
    <property type="entry name" value="PTS-regulatory domain, PRD"/>
    <property type="match status" value="2"/>
</dbReference>
<dbReference type="PROSITE" id="PS51372">
    <property type="entry name" value="PRD_2"/>
    <property type="match status" value="2"/>
</dbReference>
<dbReference type="Pfam" id="PF03123">
    <property type="entry name" value="CAT_RBD"/>
    <property type="match status" value="1"/>
</dbReference>
<protein>
    <submittedName>
        <fullName evidence="3">Transcription antiterminator</fullName>
    </submittedName>
</protein>
<dbReference type="PANTHER" id="PTHR30185:SF15">
    <property type="entry name" value="CRYPTIC BETA-GLUCOSIDE BGL OPERON ANTITERMINATOR"/>
    <property type="match status" value="1"/>
</dbReference>
<sequence length="282" mass="32084">MFFVKSLGNNGALTKDETGQEYVVIGKGVGFGKKCGEEISADKIQRRFVTDAANHTELNELAHFAPQAVEITEQIVKDSEAALPVSFTRTQYLGLIDHMDLVLKRLQQGLVLTDNGTTWMIKQLYPPEYELATKLYQLIQDDYIKQPAFTKAEIPAIVLHIVNAENKQTHVQDTMLMTQLIAGIVAIVQFAHGQALDVSSFSYNRFIAHLQSFIIRRLNGLTNTDPEPELDPAIVQLIQTKYHDAYVTVERIEHYLAVQQHWQLSLNEKVYLTLHVWRVTHR</sequence>
<feature type="domain" description="PRD" evidence="2">
    <location>
        <begin position="172"/>
        <end position="282"/>
    </location>
</feature>
<dbReference type="GO" id="GO:0006355">
    <property type="term" value="P:regulation of DNA-templated transcription"/>
    <property type="evidence" value="ECO:0007669"/>
    <property type="project" value="InterPro"/>
</dbReference>
<dbReference type="SUPFAM" id="SSF50151">
    <property type="entry name" value="SacY-like RNA-binding domain"/>
    <property type="match status" value="1"/>
</dbReference>
<dbReference type="EMBL" id="AZEC01000001">
    <property type="protein sequence ID" value="KRL14651.1"/>
    <property type="molecule type" value="Genomic_DNA"/>
</dbReference>
<dbReference type="RefSeq" id="WP_057817538.1">
    <property type="nucleotide sequence ID" value="NZ_AZEC01000001.1"/>
</dbReference>
<dbReference type="SMART" id="SM01061">
    <property type="entry name" value="CAT_RBD"/>
    <property type="match status" value="1"/>
</dbReference>
<reference evidence="3 4" key="1">
    <citation type="journal article" date="2015" name="Genome Announc.">
        <title>Expanding the biotechnology potential of lactobacilli through comparative genomics of 213 strains and associated genera.</title>
        <authorList>
            <person name="Sun Z."/>
            <person name="Harris H.M."/>
            <person name="McCann A."/>
            <person name="Guo C."/>
            <person name="Argimon S."/>
            <person name="Zhang W."/>
            <person name="Yang X."/>
            <person name="Jeffery I.B."/>
            <person name="Cooney J.C."/>
            <person name="Kagawa T.F."/>
            <person name="Liu W."/>
            <person name="Song Y."/>
            <person name="Salvetti E."/>
            <person name="Wrobel A."/>
            <person name="Rasinkangas P."/>
            <person name="Parkhill J."/>
            <person name="Rea M.C."/>
            <person name="O'Sullivan O."/>
            <person name="Ritari J."/>
            <person name="Douillard F.P."/>
            <person name="Paul Ross R."/>
            <person name="Yang R."/>
            <person name="Briner A.E."/>
            <person name="Felis G.E."/>
            <person name="de Vos W.M."/>
            <person name="Barrangou R."/>
            <person name="Klaenhammer T.R."/>
            <person name="Caufield P.W."/>
            <person name="Cui Y."/>
            <person name="Zhang H."/>
            <person name="O'Toole P.W."/>
        </authorList>
    </citation>
    <scope>NUCLEOTIDE SEQUENCE [LARGE SCALE GENOMIC DNA]</scope>
    <source>
        <strain evidence="3 4">DSM 12744</strain>
    </source>
</reference>
<organism evidence="3 4">
    <name type="scientific">Schleiferilactobacillus perolens DSM 12744</name>
    <dbReference type="NCBI Taxonomy" id="1423792"/>
    <lineage>
        <taxon>Bacteria</taxon>
        <taxon>Bacillati</taxon>
        <taxon>Bacillota</taxon>
        <taxon>Bacilli</taxon>
        <taxon>Lactobacillales</taxon>
        <taxon>Lactobacillaceae</taxon>
        <taxon>Schleiferilactobacillus</taxon>
    </lineage>
</organism>
<dbReference type="PANTHER" id="PTHR30185">
    <property type="entry name" value="CRYPTIC BETA-GLUCOSIDE BGL OPERON ANTITERMINATOR"/>
    <property type="match status" value="1"/>
</dbReference>
<dbReference type="InterPro" id="IPR011608">
    <property type="entry name" value="PRD"/>
</dbReference>
<dbReference type="InterPro" id="IPR050661">
    <property type="entry name" value="BglG_antiterminators"/>
</dbReference>
<dbReference type="InterPro" id="IPR036634">
    <property type="entry name" value="PRD_sf"/>
</dbReference>
<dbReference type="InterPro" id="IPR036650">
    <property type="entry name" value="CAT_RNA-bd_dom_sf"/>
</dbReference>
<keyword evidence="4" id="KW-1185">Reference proteome</keyword>
<dbReference type="Pfam" id="PF00874">
    <property type="entry name" value="PRD"/>
    <property type="match status" value="2"/>
</dbReference>
<dbReference type="STRING" id="1423792.FD09_GL000305"/>
<proteinExistence type="predicted"/>
<gene>
    <name evidence="3" type="ORF">FD09_GL000305</name>
</gene>
<evidence type="ECO:0000259" key="2">
    <source>
        <dbReference type="PROSITE" id="PS51372"/>
    </source>
</evidence>